<name>A0ACA9S5V3_9GLOM</name>
<dbReference type="Proteomes" id="UP000789920">
    <property type="component" value="Unassembled WGS sequence"/>
</dbReference>
<keyword evidence="2" id="KW-1185">Reference proteome</keyword>
<comment type="caution">
    <text evidence="1">The sequence shown here is derived from an EMBL/GenBank/DDBJ whole genome shotgun (WGS) entry which is preliminary data.</text>
</comment>
<dbReference type="EMBL" id="CAJVQC010092348">
    <property type="protein sequence ID" value="CAG8826536.1"/>
    <property type="molecule type" value="Genomic_DNA"/>
</dbReference>
<proteinExistence type="predicted"/>
<evidence type="ECO:0000313" key="1">
    <source>
        <dbReference type="EMBL" id="CAG8826536.1"/>
    </source>
</evidence>
<sequence>AEAIAKTPNNELIIFCTVEAGDCIILTSSPIMDNKFNVELISNKLFALGAKVYENNKEDLLHASGHACQEDLKLMLTLTKPRYFMPFHGDFRMLKKHGHLAQELGIQKENIFVCANGEVVETRGKEFFLTKKKIPAQPNYVFNGRILPAEELKNNLILREKISQGGFFLVVIFYDKAKRKLTTPPYLFTYGFINMKKNEHLLNN</sequence>
<protein>
    <submittedName>
        <fullName evidence="1">25470_t:CDS:1</fullName>
    </submittedName>
</protein>
<gene>
    <name evidence="1" type="ORF">RPERSI_LOCUS26759</name>
</gene>
<reference evidence="1" key="1">
    <citation type="submission" date="2021-06" db="EMBL/GenBank/DDBJ databases">
        <authorList>
            <person name="Kallberg Y."/>
            <person name="Tangrot J."/>
            <person name="Rosling A."/>
        </authorList>
    </citation>
    <scope>NUCLEOTIDE SEQUENCE</scope>
    <source>
        <strain evidence="1">MA461A</strain>
    </source>
</reference>
<accession>A0ACA9S5V3</accession>
<evidence type="ECO:0000313" key="2">
    <source>
        <dbReference type="Proteomes" id="UP000789920"/>
    </source>
</evidence>
<organism evidence="1 2">
    <name type="scientific">Racocetra persica</name>
    <dbReference type="NCBI Taxonomy" id="160502"/>
    <lineage>
        <taxon>Eukaryota</taxon>
        <taxon>Fungi</taxon>
        <taxon>Fungi incertae sedis</taxon>
        <taxon>Mucoromycota</taxon>
        <taxon>Glomeromycotina</taxon>
        <taxon>Glomeromycetes</taxon>
        <taxon>Diversisporales</taxon>
        <taxon>Gigasporaceae</taxon>
        <taxon>Racocetra</taxon>
    </lineage>
</organism>
<feature type="non-terminal residue" evidence="1">
    <location>
        <position position="1"/>
    </location>
</feature>